<protein>
    <submittedName>
        <fullName evidence="1">Uncharacterized protein</fullName>
    </submittedName>
</protein>
<proteinExistence type="predicted"/>
<organism evidence="1 2">
    <name type="scientific">Cystobacter ferrugineus</name>
    <dbReference type="NCBI Taxonomy" id="83449"/>
    <lineage>
        <taxon>Bacteria</taxon>
        <taxon>Pseudomonadati</taxon>
        <taxon>Myxococcota</taxon>
        <taxon>Myxococcia</taxon>
        <taxon>Myxococcales</taxon>
        <taxon>Cystobacterineae</taxon>
        <taxon>Archangiaceae</taxon>
        <taxon>Cystobacter</taxon>
    </lineage>
</organism>
<keyword evidence="2" id="KW-1185">Reference proteome</keyword>
<evidence type="ECO:0000313" key="2">
    <source>
        <dbReference type="Proteomes" id="UP000182229"/>
    </source>
</evidence>
<dbReference type="AlphaFoldDB" id="A0A1L9BC97"/>
<dbReference type="Proteomes" id="UP000182229">
    <property type="component" value="Unassembled WGS sequence"/>
</dbReference>
<gene>
    <name evidence="1" type="ORF">BON30_12425</name>
</gene>
<comment type="caution">
    <text evidence="1">The sequence shown here is derived from an EMBL/GenBank/DDBJ whole genome shotgun (WGS) entry which is preliminary data.</text>
</comment>
<name>A0A1L9BC97_9BACT</name>
<dbReference type="OrthoDB" id="4007859at2"/>
<reference evidence="2" key="1">
    <citation type="submission" date="2016-11" db="EMBL/GenBank/DDBJ databases">
        <authorList>
            <person name="Shukria A."/>
            <person name="Stevens D.C."/>
        </authorList>
    </citation>
    <scope>NUCLEOTIDE SEQUENCE [LARGE SCALE GENOMIC DNA]</scope>
    <source>
        <strain evidence="2">Cbfe23</strain>
    </source>
</reference>
<dbReference type="STRING" id="83449.BON30_12425"/>
<sequence length="437" mass="49127">MILDDVERSFWATDGCGNIPELGLNLSALKQYLPQGWHHLVHLARLANTLRSLQRNDGSMADQELARRLYEQSALALESAAGGCPDEDIAELMRLRAVGLRRHDTREAATALARAANDRLVVLCGPLVTWPGKSGAYLHSTCVALEDERLTRRIRALEAELGALRGYYEKLLGLQGLELAEIPSYTVSELVLCGGEANGFPKHFTYFLPEDEGHRKLKPRKTLIFHNIYLERTRRLSLPLLRRLCPELPVEDEDVCDSMVALTWFRGHDVGHYWRHRDAAFGRLKELGTARSYALQEALCDVLGYLALHGPWRQEARQAAPTGFYLAEMLRFLGRGDQTIHPDFEAAHLVLSYLVKKDFVSLDAERGELRVCLERFQEGVTEVAGQLMRAVLGGDVDEARHLLAEHGLAADSRRSHLEPVIRRAASMGNDIRYTYEG</sequence>
<dbReference type="EMBL" id="MPIN01000003">
    <property type="protein sequence ID" value="OJH39890.1"/>
    <property type="molecule type" value="Genomic_DNA"/>
</dbReference>
<reference evidence="1 2" key="2">
    <citation type="submission" date="2016-12" db="EMBL/GenBank/DDBJ databases">
        <title>Draft Genome Sequence of Cystobacter ferrugineus Strain Cbfe23.</title>
        <authorList>
            <person name="Akbar S."/>
            <person name="Dowd S.E."/>
            <person name="Stevens D.C."/>
        </authorList>
    </citation>
    <scope>NUCLEOTIDE SEQUENCE [LARGE SCALE GENOMIC DNA]</scope>
    <source>
        <strain evidence="1 2">Cbfe23</strain>
    </source>
</reference>
<dbReference type="RefSeq" id="WP_071898520.1">
    <property type="nucleotide sequence ID" value="NZ_MPIN01000003.1"/>
</dbReference>
<evidence type="ECO:0000313" key="1">
    <source>
        <dbReference type="EMBL" id="OJH39890.1"/>
    </source>
</evidence>
<accession>A0A1L9BC97</accession>